<evidence type="ECO:0000256" key="1">
    <source>
        <dbReference type="ARBA" id="ARBA00004651"/>
    </source>
</evidence>
<feature type="transmembrane region" description="Helical" evidence="7">
    <location>
        <begin position="407"/>
        <end position="425"/>
    </location>
</feature>
<dbReference type="InterPro" id="IPR035906">
    <property type="entry name" value="MetI-like_sf"/>
</dbReference>
<evidence type="ECO:0000313" key="9">
    <source>
        <dbReference type="EMBL" id="MBP2332816.1"/>
    </source>
</evidence>
<feature type="transmembrane region" description="Helical" evidence="7">
    <location>
        <begin position="314"/>
        <end position="335"/>
    </location>
</feature>
<feature type="transmembrane region" description="Helical" evidence="7">
    <location>
        <begin position="373"/>
        <end position="395"/>
    </location>
</feature>
<evidence type="ECO:0000256" key="6">
    <source>
        <dbReference type="ARBA" id="ARBA00023136"/>
    </source>
</evidence>
<feature type="transmembrane region" description="Helical" evidence="7">
    <location>
        <begin position="135"/>
        <end position="157"/>
    </location>
</feature>
<comment type="similarity">
    <text evidence="7">Belongs to the binding-protein-dependent transport system permease family.</text>
</comment>
<evidence type="ECO:0000256" key="3">
    <source>
        <dbReference type="ARBA" id="ARBA00022475"/>
    </source>
</evidence>
<feature type="transmembrane region" description="Helical" evidence="7">
    <location>
        <begin position="431"/>
        <end position="452"/>
    </location>
</feature>
<feature type="transmembrane region" description="Helical" evidence="7">
    <location>
        <begin position="7"/>
        <end position="26"/>
    </location>
</feature>
<sequence length="564" mass="58724">MIARRVATVVVSSVALLVLTALLPWLTGREPAYAVLRAREREREATPELIEAIRTEYDLPASPWESLSRWFGGAVRGDFGTSWVTGRDALAAATHGLGITIALTIAATVTSVLLAFIIVLPRIIGSRAGRWTPGILAILAALPSFVLAVLLLSWFAVGWRIFPVGGWNSVAHMVLPTLAIGLPAAGLYGRVLLISVDTALAEPWVESWRLNGVGKSTIVGYVAMRAFLPTLSQITLFFVGTLAATAAIEVAFNIPGFGRDVVDAATAGDIPVLQAAVAVVLLFGITFGTVAQVARASVARKLAGGAAPAARPTVFGGGVGLALSMIPIAFIAAGLPRSAAIESSRRLQAPSWSHPLGTDQLGRDIWARLADGIGSTIGIAVIVTVICALIALVLGHMGPSVQYLGDAMNAVPAILLGLVLAGVLGRSVLTASIAVLLVGWIPLAAHCAEVAAEAAATGHYRYARTMGAGRWHLLRHHVLPTTVPAVTKHAVTRIAHNAIALASLGFLGVGAAVGSPDWGVILNESTNYLERSPWMAWGPMIGLASLGVAATIATDRFVGRRAAK</sequence>
<dbReference type="InterPro" id="IPR000515">
    <property type="entry name" value="MetI-like"/>
</dbReference>
<dbReference type="Proteomes" id="UP001519305">
    <property type="component" value="Unassembled WGS sequence"/>
</dbReference>
<feature type="domain" description="ABC transmembrane type-1" evidence="8">
    <location>
        <begin position="97"/>
        <end position="291"/>
    </location>
</feature>
<keyword evidence="6 7" id="KW-0472">Membrane</keyword>
<feature type="domain" description="ABC transmembrane type-1" evidence="8">
    <location>
        <begin position="369"/>
        <end position="558"/>
    </location>
</feature>
<evidence type="ECO:0000256" key="4">
    <source>
        <dbReference type="ARBA" id="ARBA00022692"/>
    </source>
</evidence>
<dbReference type="Pfam" id="PF00528">
    <property type="entry name" value="BPD_transp_1"/>
    <property type="match status" value="2"/>
</dbReference>
<keyword evidence="3" id="KW-1003">Cell membrane</keyword>
<feature type="transmembrane region" description="Helical" evidence="7">
    <location>
        <begin position="97"/>
        <end position="123"/>
    </location>
</feature>
<dbReference type="SUPFAM" id="SSF161098">
    <property type="entry name" value="MetI-like"/>
    <property type="match status" value="1"/>
</dbReference>
<dbReference type="InterPro" id="IPR050366">
    <property type="entry name" value="BP-dependent_transpt_permease"/>
</dbReference>
<evidence type="ECO:0000256" key="2">
    <source>
        <dbReference type="ARBA" id="ARBA00022448"/>
    </source>
</evidence>
<keyword evidence="10" id="KW-1185">Reference proteome</keyword>
<evidence type="ECO:0000256" key="5">
    <source>
        <dbReference type="ARBA" id="ARBA00022989"/>
    </source>
</evidence>
<protein>
    <submittedName>
        <fullName evidence="9">ABC-type dipeptide/oligopeptide/nickel transport system permease component</fullName>
    </submittedName>
</protein>
<evidence type="ECO:0000313" key="10">
    <source>
        <dbReference type="Proteomes" id="UP001519305"/>
    </source>
</evidence>
<keyword evidence="2 7" id="KW-0813">Transport</keyword>
<feature type="transmembrane region" description="Helical" evidence="7">
    <location>
        <begin position="169"/>
        <end position="188"/>
    </location>
</feature>
<feature type="transmembrane region" description="Helical" evidence="7">
    <location>
        <begin position="534"/>
        <end position="554"/>
    </location>
</feature>
<feature type="transmembrane region" description="Helical" evidence="7">
    <location>
        <begin position="494"/>
        <end position="514"/>
    </location>
</feature>
<evidence type="ECO:0000259" key="8">
    <source>
        <dbReference type="PROSITE" id="PS50928"/>
    </source>
</evidence>
<reference evidence="9 10" key="1">
    <citation type="submission" date="2021-03" db="EMBL/GenBank/DDBJ databases">
        <title>Sequencing the genomes of 1000 actinobacteria strains.</title>
        <authorList>
            <person name="Klenk H.-P."/>
        </authorList>
    </citation>
    <scope>NUCLEOTIDE SEQUENCE [LARGE SCALE GENOMIC DNA]</scope>
    <source>
        <strain evidence="9 10">DSM 44506</strain>
    </source>
</reference>
<gene>
    <name evidence="9" type="ORF">JOF33_001515</name>
</gene>
<accession>A0ABS4U902</accession>
<keyword evidence="5 7" id="KW-1133">Transmembrane helix</keyword>
<dbReference type="PANTHER" id="PTHR43386">
    <property type="entry name" value="OLIGOPEPTIDE TRANSPORT SYSTEM PERMEASE PROTEIN APPC"/>
    <property type="match status" value="1"/>
</dbReference>
<dbReference type="RefSeq" id="WP_246580184.1">
    <property type="nucleotide sequence ID" value="NZ_CP047357.1"/>
</dbReference>
<dbReference type="PROSITE" id="PS50928">
    <property type="entry name" value="ABC_TM1"/>
    <property type="match status" value="2"/>
</dbReference>
<keyword evidence="4 7" id="KW-0812">Transmembrane</keyword>
<name>A0ABS4U902_9CORY</name>
<evidence type="ECO:0000256" key="7">
    <source>
        <dbReference type="RuleBase" id="RU363032"/>
    </source>
</evidence>
<dbReference type="PANTHER" id="PTHR43386:SF1">
    <property type="entry name" value="D,D-DIPEPTIDE TRANSPORT SYSTEM PERMEASE PROTEIN DDPC-RELATED"/>
    <property type="match status" value="1"/>
</dbReference>
<comment type="subcellular location">
    <subcellularLocation>
        <location evidence="1 7">Cell membrane</location>
        <topology evidence="1 7">Multi-pass membrane protein</topology>
    </subcellularLocation>
</comment>
<comment type="caution">
    <text evidence="9">The sequence shown here is derived from an EMBL/GenBank/DDBJ whole genome shotgun (WGS) entry which is preliminary data.</text>
</comment>
<dbReference type="EMBL" id="JAGINY010000001">
    <property type="protein sequence ID" value="MBP2332816.1"/>
    <property type="molecule type" value="Genomic_DNA"/>
</dbReference>
<feature type="transmembrane region" description="Helical" evidence="7">
    <location>
        <begin position="272"/>
        <end position="294"/>
    </location>
</feature>
<feature type="transmembrane region" description="Helical" evidence="7">
    <location>
        <begin position="234"/>
        <end position="252"/>
    </location>
</feature>
<organism evidence="9 10">
    <name type="scientific">Corynebacterium freneyi</name>
    <dbReference type="NCBI Taxonomy" id="134034"/>
    <lineage>
        <taxon>Bacteria</taxon>
        <taxon>Bacillati</taxon>
        <taxon>Actinomycetota</taxon>
        <taxon>Actinomycetes</taxon>
        <taxon>Mycobacteriales</taxon>
        <taxon>Corynebacteriaceae</taxon>
        <taxon>Corynebacterium</taxon>
    </lineage>
</organism>
<dbReference type="CDD" id="cd06261">
    <property type="entry name" value="TM_PBP2"/>
    <property type="match status" value="1"/>
</dbReference>
<proteinExistence type="inferred from homology"/>
<dbReference type="Gene3D" id="1.10.3720.10">
    <property type="entry name" value="MetI-like"/>
    <property type="match status" value="1"/>
</dbReference>